<proteinExistence type="predicted"/>
<keyword evidence="1" id="KW-0614">Plasmid</keyword>
<accession>Q5W2Z8</accession>
<evidence type="ECO:0000313" key="1">
    <source>
        <dbReference type="EMBL" id="CAG38148.1"/>
    </source>
</evidence>
<geneLocation type="plasmid" evidence="1">
    <name>pKEF9</name>
</geneLocation>
<protein>
    <submittedName>
        <fullName evidence="1">Uncharacterized protein</fullName>
    </submittedName>
</protein>
<dbReference type="RefSeq" id="WP_011225114.1">
    <property type="nucleotide sequence ID" value="NC_006422.1"/>
</dbReference>
<dbReference type="AlphaFoldDB" id="Q5W2Z8"/>
<dbReference type="EMBL" id="AJ748321">
    <property type="protein sequence ID" value="CAG38148.1"/>
    <property type="molecule type" value="Genomic_DNA"/>
</dbReference>
<organism evidence="1">
    <name type="scientific">Saccharolobus islandicus</name>
    <name type="common">Sulfolobus islandicus</name>
    <dbReference type="NCBI Taxonomy" id="43080"/>
    <lineage>
        <taxon>Archaea</taxon>
        <taxon>Thermoproteota</taxon>
        <taxon>Thermoprotei</taxon>
        <taxon>Sulfolobales</taxon>
        <taxon>Sulfolobaceae</taxon>
        <taxon>Saccharolobus</taxon>
    </lineage>
</organism>
<reference evidence="1" key="1">
    <citation type="journal article" date="2004" name="Archaea">
        <title>Genomic comparison of archaeal conjugative plasmids from Sulfolobus.</title>
        <authorList>
            <person name="Greve B."/>
            <person name="Jensen S."/>
            <person name="Bruegger K."/>
            <person name="Zillig W."/>
            <person name="Garrett R.A."/>
        </authorList>
    </citation>
    <scope>NUCLEOTIDE SEQUENCE [LARGE SCALE GENOMIC DNA]</scope>
    <source>
        <plasmid evidence="1">pKEF9</plasmid>
    </source>
</reference>
<name>Q5W2Z8_SACIS</name>
<sequence>MFIFSISKNKNMEQIVDFPDPADYKYPDELRLPDGTLLMGRTPGESPLIMNRKKWKLYITYERLDNDPDNPRPILKSTQTGITYRLPDDPITRMVLGYIKQNPGCTPEEVMGVVLSWYQENGVDLLSNEDRMFGWAMYVYDTISLLAIHGLIRIEK</sequence>